<dbReference type="GO" id="GO:0043625">
    <property type="term" value="C:delta DNA polymerase complex"/>
    <property type="evidence" value="ECO:0007669"/>
    <property type="project" value="TreeGrafter"/>
</dbReference>
<comment type="similarity">
    <text evidence="2">Belongs to the DNA polymerase delta/II small subunit family.</text>
</comment>
<dbReference type="Pfam" id="PF18018">
    <property type="entry name" value="DNA_pol_D_N"/>
    <property type="match status" value="1"/>
</dbReference>
<dbReference type="InterPro" id="IPR024826">
    <property type="entry name" value="DNA_pol_delta/II_ssu"/>
</dbReference>
<feature type="domain" description="DNA polymerase delta subunit OB-fold" evidence="7">
    <location>
        <begin position="52"/>
        <end position="181"/>
    </location>
</feature>
<evidence type="ECO:0000256" key="1">
    <source>
        <dbReference type="ARBA" id="ARBA00004123"/>
    </source>
</evidence>
<dbReference type="EMBL" id="NEDP02004182">
    <property type="protein sequence ID" value="OWF46452.1"/>
    <property type="molecule type" value="Genomic_DNA"/>
</dbReference>
<keyword evidence="4" id="KW-0539">Nucleus</keyword>
<dbReference type="PANTHER" id="PTHR10416:SF0">
    <property type="entry name" value="DNA POLYMERASE DELTA SUBUNIT 2"/>
    <property type="match status" value="1"/>
</dbReference>
<protein>
    <submittedName>
        <fullName evidence="8">DNA polymerase delta subunit 2</fullName>
    </submittedName>
</protein>
<dbReference type="OrthoDB" id="3763at2759"/>
<evidence type="ECO:0000256" key="3">
    <source>
        <dbReference type="ARBA" id="ARBA00022705"/>
    </source>
</evidence>
<keyword evidence="3" id="KW-0235">DNA replication</keyword>
<dbReference type="Gene3D" id="3.60.21.50">
    <property type="match status" value="2"/>
</dbReference>
<keyword evidence="9" id="KW-1185">Reference proteome</keyword>
<evidence type="ECO:0000256" key="4">
    <source>
        <dbReference type="ARBA" id="ARBA00023242"/>
    </source>
</evidence>
<accession>A0A210QCJ4</accession>
<proteinExistence type="inferred from homology"/>
<name>A0A210QCJ4_MIZYE</name>
<dbReference type="GO" id="GO:0003677">
    <property type="term" value="F:DNA binding"/>
    <property type="evidence" value="ECO:0007669"/>
    <property type="project" value="InterPro"/>
</dbReference>
<evidence type="ECO:0000259" key="6">
    <source>
        <dbReference type="Pfam" id="PF04042"/>
    </source>
</evidence>
<dbReference type="Pfam" id="PF04042">
    <property type="entry name" value="DNA_pol_E_B"/>
    <property type="match status" value="1"/>
</dbReference>
<feature type="region of interest" description="Disordered" evidence="5">
    <location>
        <begin position="1"/>
        <end position="29"/>
    </location>
</feature>
<dbReference type="GO" id="GO:1902969">
    <property type="term" value="P:mitotic DNA replication"/>
    <property type="evidence" value="ECO:0007669"/>
    <property type="project" value="UniProtKB-ARBA"/>
</dbReference>
<comment type="subcellular location">
    <subcellularLocation>
        <location evidence="1">Nucleus</location>
    </subcellularLocation>
</comment>
<feature type="domain" description="DNA polymerase alpha/delta/epsilon subunit B" evidence="6">
    <location>
        <begin position="201"/>
        <end position="414"/>
    </location>
</feature>
<dbReference type="InterPro" id="IPR041863">
    <property type="entry name" value="PolD2_C"/>
</dbReference>
<evidence type="ECO:0000259" key="7">
    <source>
        <dbReference type="Pfam" id="PF18018"/>
    </source>
</evidence>
<dbReference type="CDD" id="cd07387">
    <property type="entry name" value="MPP_PolD2_C"/>
    <property type="match status" value="1"/>
</dbReference>
<dbReference type="InterPro" id="IPR040663">
    <property type="entry name" value="DNA_pol_D_N"/>
</dbReference>
<dbReference type="GO" id="GO:0006271">
    <property type="term" value="P:DNA strand elongation involved in DNA replication"/>
    <property type="evidence" value="ECO:0007669"/>
    <property type="project" value="TreeGrafter"/>
</dbReference>
<comment type="caution">
    <text evidence="8">The sequence shown here is derived from an EMBL/GenBank/DDBJ whole genome shotgun (WGS) entry which is preliminary data.</text>
</comment>
<sequence length="472" mass="53283">MYYSSNPKPGNVGDFLHEPTQESEDVEFQRADSQYEDKSERFLLKDKNFARQYAHLYAERLWMMRGKLEKAARNKWGKDVNVKKLHELQNNEKCVIIGTLFKHMELQPSILKEISEEHNLMPQPLRTRFVNDTDKLILEDELQRIILLGKIDTPTSVTGVIMAVYGIEPEDDQGKFHVEDYCFQELPAQVPRPALKQDKYIALISGIEAGGNHEKMFPLQLFVDLVTGQLGDAGQQEDSANIVRVIVAGNSLSQDTQDKDSINKAKYLTKKTAAGSINAVKDLDDSFTQLTSCVDVDLMSGQFDPANYILPQQPLHKCMFPQASCYTTFHTTTNPYHCRVDGVSILGTSGQPIHDIMKYSTNEDPVDILEKCLRWGHLAPTAPDTLGCYPYYKEDPFIIKECPHIYFAGNQSSYGCRLHKGSSGQQVLLVSIPRFCQTSTCVLINLRTLECQALEFNTDFPEPAKGSPDVDK</sequence>
<evidence type="ECO:0000256" key="2">
    <source>
        <dbReference type="ARBA" id="ARBA00006035"/>
    </source>
</evidence>
<dbReference type="InterPro" id="IPR007185">
    <property type="entry name" value="DNA_pol_a/d/e_bsu"/>
</dbReference>
<dbReference type="FunFam" id="3.60.21.50:FF:000002">
    <property type="entry name" value="DNA polymerase delta small subunit"/>
    <property type="match status" value="1"/>
</dbReference>
<reference evidence="8 9" key="1">
    <citation type="journal article" date="2017" name="Nat. Ecol. Evol.">
        <title>Scallop genome provides insights into evolution of bilaterian karyotype and development.</title>
        <authorList>
            <person name="Wang S."/>
            <person name="Zhang J."/>
            <person name="Jiao W."/>
            <person name="Li J."/>
            <person name="Xun X."/>
            <person name="Sun Y."/>
            <person name="Guo X."/>
            <person name="Huan P."/>
            <person name="Dong B."/>
            <person name="Zhang L."/>
            <person name="Hu X."/>
            <person name="Sun X."/>
            <person name="Wang J."/>
            <person name="Zhao C."/>
            <person name="Wang Y."/>
            <person name="Wang D."/>
            <person name="Huang X."/>
            <person name="Wang R."/>
            <person name="Lv J."/>
            <person name="Li Y."/>
            <person name="Zhang Z."/>
            <person name="Liu B."/>
            <person name="Lu W."/>
            <person name="Hui Y."/>
            <person name="Liang J."/>
            <person name="Zhou Z."/>
            <person name="Hou R."/>
            <person name="Li X."/>
            <person name="Liu Y."/>
            <person name="Li H."/>
            <person name="Ning X."/>
            <person name="Lin Y."/>
            <person name="Zhao L."/>
            <person name="Xing Q."/>
            <person name="Dou J."/>
            <person name="Li Y."/>
            <person name="Mao J."/>
            <person name="Guo H."/>
            <person name="Dou H."/>
            <person name="Li T."/>
            <person name="Mu C."/>
            <person name="Jiang W."/>
            <person name="Fu Q."/>
            <person name="Fu X."/>
            <person name="Miao Y."/>
            <person name="Liu J."/>
            <person name="Yu Q."/>
            <person name="Li R."/>
            <person name="Liao H."/>
            <person name="Li X."/>
            <person name="Kong Y."/>
            <person name="Jiang Z."/>
            <person name="Chourrout D."/>
            <person name="Li R."/>
            <person name="Bao Z."/>
        </authorList>
    </citation>
    <scope>NUCLEOTIDE SEQUENCE [LARGE SCALE GENOMIC DNA]</scope>
    <source>
        <strain evidence="8 9">PY_sf001</strain>
    </source>
</reference>
<evidence type="ECO:0000313" key="9">
    <source>
        <dbReference type="Proteomes" id="UP000242188"/>
    </source>
</evidence>
<gene>
    <name evidence="8" type="ORF">KP79_PYT05198</name>
</gene>
<dbReference type="AlphaFoldDB" id="A0A210QCJ4"/>
<dbReference type="PANTHER" id="PTHR10416">
    <property type="entry name" value="DNA POLYMERASE DELTA SUBUNIT 2"/>
    <property type="match status" value="1"/>
</dbReference>
<dbReference type="Proteomes" id="UP000242188">
    <property type="component" value="Unassembled WGS sequence"/>
</dbReference>
<evidence type="ECO:0000313" key="8">
    <source>
        <dbReference type="EMBL" id="OWF46452.1"/>
    </source>
</evidence>
<organism evidence="8 9">
    <name type="scientific">Mizuhopecten yessoensis</name>
    <name type="common">Japanese scallop</name>
    <name type="synonym">Patinopecten yessoensis</name>
    <dbReference type="NCBI Taxonomy" id="6573"/>
    <lineage>
        <taxon>Eukaryota</taxon>
        <taxon>Metazoa</taxon>
        <taxon>Spiralia</taxon>
        <taxon>Lophotrochozoa</taxon>
        <taxon>Mollusca</taxon>
        <taxon>Bivalvia</taxon>
        <taxon>Autobranchia</taxon>
        <taxon>Pteriomorphia</taxon>
        <taxon>Pectinida</taxon>
        <taxon>Pectinoidea</taxon>
        <taxon>Pectinidae</taxon>
        <taxon>Mizuhopecten</taxon>
    </lineage>
</organism>
<evidence type="ECO:0000256" key="5">
    <source>
        <dbReference type="SAM" id="MobiDB-lite"/>
    </source>
</evidence>
<dbReference type="STRING" id="6573.A0A210QCJ4"/>